<evidence type="ECO:0000256" key="2">
    <source>
        <dbReference type="PIRSR" id="PIRSR601461-1"/>
    </source>
</evidence>
<keyword evidence="5" id="KW-0858">Xylan degradation</keyword>
<name>A0AAN8V0C9_9MAGN</name>
<proteinExistence type="inferred from homology"/>
<dbReference type="SUPFAM" id="SSF50630">
    <property type="entry name" value="Acid proteases"/>
    <property type="match status" value="1"/>
</dbReference>
<keyword evidence="3" id="KW-1133">Transmembrane helix</keyword>
<dbReference type="GO" id="GO:0004190">
    <property type="term" value="F:aspartic-type endopeptidase activity"/>
    <property type="evidence" value="ECO:0007669"/>
    <property type="project" value="InterPro"/>
</dbReference>
<protein>
    <submittedName>
        <fullName evidence="5">Xylanase inhibitor, N-terminal</fullName>
    </submittedName>
</protein>
<dbReference type="PANTHER" id="PTHR13683:SF826">
    <property type="entry name" value="ASPARTYL PROTEASE FAMILY PROTEIN 1"/>
    <property type="match status" value="1"/>
</dbReference>
<dbReference type="PROSITE" id="PS51767">
    <property type="entry name" value="PEPTIDASE_A1"/>
    <property type="match status" value="1"/>
</dbReference>
<dbReference type="InterPro" id="IPR032799">
    <property type="entry name" value="TAXi_C"/>
</dbReference>
<dbReference type="FunFam" id="2.40.70.10:FF:000012">
    <property type="entry name" value="Aspartyl protease family protein 1"/>
    <property type="match status" value="1"/>
</dbReference>
<gene>
    <name evidence="5" type="ORF">RJ641_010853</name>
</gene>
<evidence type="ECO:0000313" key="6">
    <source>
        <dbReference type="Proteomes" id="UP001370490"/>
    </source>
</evidence>
<dbReference type="PANTHER" id="PTHR13683">
    <property type="entry name" value="ASPARTYL PROTEASES"/>
    <property type="match status" value="1"/>
</dbReference>
<dbReference type="EMBL" id="JBAMMX010000018">
    <property type="protein sequence ID" value="KAK6922549.1"/>
    <property type="molecule type" value="Genomic_DNA"/>
</dbReference>
<evidence type="ECO:0000256" key="3">
    <source>
        <dbReference type="SAM" id="Phobius"/>
    </source>
</evidence>
<evidence type="ECO:0000256" key="1">
    <source>
        <dbReference type="ARBA" id="ARBA00007447"/>
    </source>
</evidence>
<accession>A0AAN8V0C9</accession>
<comment type="similarity">
    <text evidence="1">Belongs to the peptidase A1 family.</text>
</comment>
<feature type="domain" description="Peptidase A1" evidence="4">
    <location>
        <begin position="103"/>
        <end position="452"/>
    </location>
</feature>
<reference evidence="5 6" key="1">
    <citation type="submission" date="2023-12" db="EMBL/GenBank/DDBJ databases">
        <title>A high-quality genome assembly for Dillenia turbinata (Dilleniales).</title>
        <authorList>
            <person name="Chanderbali A."/>
        </authorList>
    </citation>
    <scope>NUCLEOTIDE SEQUENCE [LARGE SCALE GENOMIC DNA]</scope>
    <source>
        <strain evidence="5">LSX21</strain>
        <tissue evidence="5">Leaf</tissue>
    </source>
</reference>
<dbReference type="InterPro" id="IPR021109">
    <property type="entry name" value="Peptidase_aspartic_dom_sf"/>
</dbReference>
<organism evidence="5 6">
    <name type="scientific">Dillenia turbinata</name>
    <dbReference type="NCBI Taxonomy" id="194707"/>
    <lineage>
        <taxon>Eukaryota</taxon>
        <taxon>Viridiplantae</taxon>
        <taxon>Streptophyta</taxon>
        <taxon>Embryophyta</taxon>
        <taxon>Tracheophyta</taxon>
        <taxon>Spermatophyta</taxon>
        <taxon>Magnoliopsida</taxon>
        <taxon>eudicotyledons</taxon>
        <taxon>Gunneridae</taxon>
        <taxon>Pentapetalae</taxon>
        <taxon>Dilleniales</taxon>
        <taxon>Dilleniaceae</taxon>
        <taxon>Dillenia</taxon>
    </lineage>
</organism>
<feature type="transmembrane region" description="Helical" evidence="3">
    <location>
        <begin position="12"/>
        <end position="32"/>
    </location>
</feature>
<dbReference type="InterPro" id="IPR033121">
    <property type="entry name" value="PEPTIDASE_A1"/>
</dbReference>
<evidence type="ECO:0000259" key="4">
    <source>
        <dbReference type="PROSITE" id="PS51767"/>
    </source>
</evidence>
<keyword evidence="5" id="KW-0624">Polysaccharide degradation</keyword>
<dbReference type="Gene3D" id="2.40.70.10">
    <property type="entry name" value="Acid Proteases"/>
    <property type="match status" value="2"/>
</dbReference>
<dbReference type="AlphaFoldDB" id="A0AAN8V0C9"/>
<dbReference type="InterPro" id="IPR001969">
    <property type="entry name" value="Aspartic_peptidase_AS"/>
</dbReference>
<dbReference type="GO" id="GO:0045493">
    <property type="term" value="P:xylan catabolic process"/>
    <property type="evidence" value="ECO:0007669"/>
    <property type="project" value="UniProtKB-KW"/>
</dbReference>
<feature type="active site" evidence="2">
    <location>
        <position position="323"/>
    </location>
</feature>
<keyword evidence="6" id="KW-1185">Reference proteome</keyword>
<keyword evidence="5" id="KW-0119">Carbohydrate metabolism</keyword>
<keyword evidence="3" id="KW-0472">Membrane</keyword>
<evidence type="ECO:0000313" key="5">
    <source>
        <dbReference type="EMBL" id="KAK6922549.1"/>
    </source>
</evidence>
<keyword evidence="3" id="KW-0812">Transmembrane</keyword>
<dbReference type="InterPro" id="IPR032861">
    <property type="entry name" value="TAXi_N"/>
</dbReference>
<dbReference type="Pfam" id="PF14541">
    <property type="entry name" value="TAXi_C"/>
    <property type="match status" value="1"/>
</dbReference>
<dbReference type="InterPro" id="IPR001461">
    <property type="entry name" value="Aspartic_peptidase_A1"/>
</dbReference>
<feature type="active site" evidence="2">
    <location>
        <position position="121"/>
    </location>
</feature>
<dbReference type="Proteomes" id="UP001370490">
    <property type="component" value="Unassembled WGS sequence"/>
</dbReference>
<dbReference type="GO" id="GO:0016798">
    <property type="term" value="F:hydrolase activity, acting on glycosyl bonds"/>
    <property type="evidence" value="ECO:0007669"/>
    <property type="project" value="UniProtKB-KW"/>
</dbReference>
<comment type="caution">
    <text evidence="5">The sequence shown here is derived from an EMBL/GenBank/DDBJ whole genome shotgun (WGS) entry which is preliminary data.</text>
</comment>
<keyword evidence="5" id="KW-0378">Hydrolase</keyword>
<dbReference type="PROSITE" id="PS00141">
    <property type="entry name" value="ASP_PROTEASE"/>
    <property type="match status" value="2"/>
</dbReference>
<dbReference type="GO" id="GO:0006508">
    <property type="term" value="P:proteolysis"/>
    <property type="evidence" value="ECO:0007669"/>
    <property type="project" value="InterPro"/>
</dbReference>
<keyword evidence="5" id="KW-0326">Glycosidase</keyword>
<dbReference type="Pfam" id="PF14543">
    <property type="entry name" value="TAXi_N"/>
    <property type="match status" value="1"/>
</dbReference>
<sequence>MELNLNFRSFMLILMIWGCQICGCYGFGIFGFDIHHRFSDSVKGILPVDDLPEKGSLDYYSAMAHRDRAFHGRRLASTSSNQTALTFADGNITYLISSLGYLHYANVTVGTPSLWFLVALDTGSDLFWLPCDCKSCITALISSNRERLDLNMYSPNASSTSVEVPCNSTLCGQQNKCSAADNTCPYQVEYLSSNTASSGYLVEDVLHLITDDTAAKAVVAQITFGCGENQTGSFLDGAAPNGLLGLGMTNISVPSILASKGLVANSFSMCFGEDGIGRISFGDKGSSDQGETLFVSNRTYNVSMTKVTVGNNASYVNFSAIFDSGTSFTYLNDPAYTVVAESFDSQASYNRHASDSSIPFEYCYDVKLVLTLVFLAHSFSETIVYPQVILTMQGGDQFNVTEPTILVATQTANLSCLAIVKSGDINIIGRTYLLRKFPVLMFYLSFYLMGGDGDVLCKIRYSSASAPLTCSENFMIGKRIVFDREKNALGWKESNCE</sequence>